<protein>
    <recommendedName>
        <fullName evidence="2">Zn(2)-C6 fungal-type domain-containing protein</fullName>
    </recommendedName>
</protein>
<keyword evidence="4" id="KW-1185">Reference proteome</keyword>
<evidence type="ECO:0000256" key="1">
    <source>
        <dbReference type="ARBA" id="ARBA00023242"/>
    </source>
</evidence>
<gene>
    <name evidence="3" type="ORF">CSOL1703_00008930</name>
</gene>
<name>A0A9P0EQI7_9HYPO</name>
<dbReference type="PROSITE" id="PS50048">
    <property type="entry name" value="ZN2_CY6_FUNGAL_2"/>
    <property type="match status" value="1"/>
</dbReference>
<dbReference type="SMART" id="SM00066">
    <property type="entry name" value="GAL4"/>
    <property type="match status" value="1"/>
</dbReference>
<feature type="domain" description="Zn(2)-C6 fungal-type" evidence="2">
    <location>
        <begin position="7"/>
        <end position="37"/>
    </location>
</feature>
<dbReference type="EMBL" id="CABFOC020000082">
    <property type="protein sequence ID" value="CAH0058447.1"/>
    <property type="molecule type" value="Genomic_DNA"/>
</dbReference>
<dbReference type="GO" id="GO:0000981">
    <property type="term" value="F:DNA-binding transcription factor activity, RNA polymerase II-specific"/>
    <property type="evidence" value="ECO:0007669"/>
    <property type="project" value="InterPro"/>
</dbReference>
<dbReference type="CDD" id="cd00067">
    <property type="entry name" value="GAL4"/>
    <property type="match status" value="1"/>
</dbReference>
<sequence>MTVIRKACRNCNRSKRKCDVQLPSCHRCVQKGLDCVYDLDHLNTTNDHSGKTSDFWLKLKDHDRLGHCLLRISQSCAPGIDPHIGYPGKKEPYDYIRLGYASIPEIIKEKKPAIFIHPKLQLHSTHAKHLAGFVRSGVDDVTFQDFKRLAQIDITTIPIQEALTACQALIIYLAMYIFSSEESERKGAESSLDVLSKWTDNLYTSALTCQPNGRSPWQQWLFCESVRRTIVSSYAFFMLLDNFRFGYCTNWLFLESLPFDQRPGLWMASSAQAWIAAAGARTGPDVGERLSSVHEFAQSYVGSDPGFCGDMFMTMLTQVAGAKLRLEGIERSGDAPVI</sequence>
<comment type="caution">
    <text evidence="3">The sequence shown here is derived from an EMBL/GenBank/DDBJ whole genome shotgun (WGS) entry which is preliminary data.</text>
</comment>
<dbReference type="Proteomes" id="UP000775872">
    <property type="component" value="Unassembled WGS sequence"/>
</dbReference>
<dbReference type="AlphaFoldDB" id="A0A9P0EQI7"/>
<dbReference type="OrthoDB" id="4216928at2759"/>
<dbReference type="Gene3D" id="4.10.240.10">
    <property type="entry name" value="Zn(2)-C6 fungal-type DNA-binding domain"/>
    <property type="match status" value="1"/>
</dbReference>
<accession>A0A9P0EQI7</accession>
<evidence type="ECO:0000313" key="4">
    <source>
        <dbReference type="Proteomes" id="UP000775872"/>
    </source>
</evidence>
<dbReference type="SUPFAM" id="SSF57701">
    <property type="entry name" value="Zn2/Cys6 DNA-binding domain"/>
    <property type="match status" value="1"/>
</dbReference>
<dbReference type="InterPro" id="IPR001138">
    <property type="entry name" value="Zn2Cys6_DnaBD"/>
</dbReference>
<organism evidence="3 4">
    <name type="scientific">Clonostachys solani</name>
    <dbReference type="NCBI Taxonomy" id="160281"/>
    <lineage>
        <taxon>Eukaryota</taxon>
        <taxon>Fungi</taxon>
        <taxon>Dikarya</taxon>
        <taxon>Ascomycota</taxon>
        <taxon>Pezizomycotina</taxon>
        <taxon>Sordariomycetes</taxon>
        <taxon>Hypocreomycetidae</taxon>
        <taxon>Hypocreales</taxon>
        <taxon>Bionectriaceae</taxon>
        <taxon>Clonostachys</taxon>
    </lineage>
</organism>
<reference evidence="4" key="1">
    <citation type="submission" date="2019-06" db="EMBL/GenBank/DDBJ databases">
        <authorList>
            <person name="Broberg M."/>
        </authorList>
    </citation>
    <scope>NUCLEOTIDE SEQUENCE [LARGE SCALE GENOMIC DNA]</scope>
</reference>
<keyword evidence="1" id="KW-0539">Nucleus</keyword>
<dbReference type="GO" id="GO:0008270">
    <property type="term" value="F:zinc ion binding"/>
    <property type="evidence" value="ECO:0007669"/>
    <property type="project" value="InterPro"/>
</dbReference>
<dbReference type="InterPro" id="IPR036864">
    <property type="entry name" value="Zn2-C6_fun-type_DNA-bd_sf"/>
</dbReference>
<dbReference type="Pfam" id="PF00172">
    <property type="entry name" value="Zn_clus"/>
    <property type="match status" value="1"/>
</dbReference>
<evidence type="ECO:0000259" key="2">
    <source>
        <dbReference type="PROSITE" id="PS50048"/>
    </source>
</evidence>
<evidence type="ECO:0000313" key="3">
    <source>
        <dbReference type="EMBL" id="CAH0058447.1"/>
    </source>
</evidence>
<reference evidence="3 4" key="2">
    <citation type="submission" date="2021-10" db="EMBL/GenBank/DDBJ databases">
        <authorList>
            <person name="Piombo E."/>
        </authorList>
    </citation>
    <scope>NUCLEOTIDE SEQUENCE [LARGE SCALE GENOMIC DNA]</scope>
</reference>
<proteinExistence type="predicted"/>